<protein>
    <submittedName>
        <fullName evidence="1">Uncharacterized protein</fullName>
    </submittedName>
</protein>
<evidence type="ECO:0000313" key="1">
    <source>
        <dbReference type="EMBL" id="KAK9881323.1"/>
    </source>
</evidence>
<reference evidence="1 2" key="1">
    <citation type="submission" date="2023-03" db="EMBL/GenBank/DDBJ databases">
        <title>Genome insight into feeding habits of ladybird beetles.</title>
        <authorList>
            <person name="Li H.-S."/>
            <person name="Huang Y.-H."/>
            <person name="Pang H."/>
        </authorList>
    </citation>
    <scope>NUCLEOTIDE SEQUENCE [LARGE SCALE GENOMIC DNA]</scope>
    <source>
        <strain evidence="1">SYSU_2023b</strain>
        <tissue evidence="1">Whole body</tissue>
    </source>
</reference>
<dbReference type="Proteomes" id="UP001431783">
    <property type="component" value="Unassembled WGS sequence"/>
</dbReference>
<gene>
    <name evidence="1" type="ORF">WA026_015449</name>
</gene>
<comment type="caution">
    <text evidence="1">The sequence shown here is derived from an EMBL/GenBank/DDBJ whole genome shotgun (WGS) entry which is preliminary data.</text>
</comment>
<dbReference type="EMBL" id="JARQZJ010000068">
    <property type="protein sequence ID" value="KAK9881323.1"/>
    <property type="molecule type" value="Genomic_DNA"/>
</dbReference>
<evidence type="ECO:0000313" key="2">
    <source>
        <dbReference type="Proteomes" id="UP001431783"/>
    </source>
</evidence>
<proteinExistence type="predicted"/>
<organism evidence="1 2">
    <name type="scientific">Henosepilachna vigintioctopunctata</name>
    <dbReference type="NCBI Taxonomy" id="420089"/>
    <lineage>
        <taxon>Eukaryota</taxon>
        <taxon>Metazoa</taxon>
        <taxon>Ecdysozoa</taxon>
        <taxon>Arthropoda</taxon>
        <taxon>Hexapoda</taxon>
        <taxon>Insecta</taxon>
        <taxon>Pterygota</taxon>
        <taxon>Neoptera</taxon>
        <taxon>Endopterygota</taxon>
        <taxon>Coleoptera</taxon>
        <taxon>Polyphaga</taxon>
        <taxon>Cucujiformia</taxon>
        <taxon>Coccinelloidea</taxon>
        <taxon>Coccinellidae</taxon>
        <taxon>Epilachninae</taxon>
        <taxon>Epilachnini</taxon>
        <taxon>Henosepilachna</taxon>
    </lineage>
</organism>
<keyword evidence="2" id="KW-1185">Reference proteome</keyword>
<sequence>MESIRQLVVNFKGSCSHSVFERFQSRLTHISDRILRLPIENLEIDVIEFKHESHASCKILEADSNEKFGEQVIVLSNTETSKNNASLPDFNALFHSTNVKSIPVHKCGETFESDRTKLFSFSDNIEDLRNARH</sequence>
<name>A0AAW1UJC9_9CUCU</name>
<accession>A0AAW1UJC9</accession>
<dbReference type="AlphaFoldDB" id="A0AAW1UJC9"/>